<dbReference type="PRINTS" id="PR00461">
    <property type="entry name" value="PLPEROXIDASE"/>
</dbReference>
<evidence type="ECO:0000256" key="20">
    <source>
        <dbReference type="PIRSR" id="PIRSR600823-5"/>
    </source>
</evidence>
<evidence type="ECO:0000313" key="23">
    <source>
        <dbReference type="EMBL" id="KAJ8434676.1"/>
    </source>
</evidence>
<keyword evidence="9 21" id="KW-0732">Signal</keyword>
<dbReference type="InterPro" id="IPR019794">
    <property type="entry name" value="Peroxidases_AS"/>
</dbReference>
<feature type="site" description="Transition state stabilizer" evidence="19">
    <location>
        <position position="61"/>
    </location>
</feature>
<feature type="chain" id="PRO_5040539929" description="Peroxidase" evidence="21">
    <location>
        <begin position="23"/>
        <end position="326"/>
    </location>
</feature>
<evidence type="ECO:0000256" key="14">
    <source>
        <dbReference type="ARBA" id="ARBA00023180"/>
    </source>
</evidence>
<dbReference type="InterPro" id="IPR002016">
    <property type="entry name" value="Haem_peroxidase"/>
</dbReference>
<evidence type="ECO:0000256" key="11">
    <source>
        <dbReference type="ARBA" id="ARBA00023002"/>
    </source>
</evidence>
<feature type="signal peptide" evidence="21">
    <location>
        <begin position="1"/>
        <end position="22"/>
    </location>
</feature>
<keyword evidence="10 18" id="KW-0106">Calcium</keyword>
<feature type="binding site" evidence="18">
    <location>
        <position position="69"/>
    </location>
    <ligand>
        <name>Ca(2+)</name>
        <dbReference type="ChEBI" id="CHEBI:29108"/>
        <label>1</label>
    </ligand>
</feature>
<feature type="disulfide bond" evidence="20">
    <location>
        <begin position="120"/>
        <end position="322"/>
    </location>
</feature>
<dbReference type="EMBL" id="JAKOGI010000458">
    <property type="protein sequence ID" value="KAJ8434676.1"/>
    <property type="molecule type" value="Genomic_DNA"/>
</dbReference>
<dbReference type="PANTHER" id="PTHR31235">
    <property type="entry name" value="PEROXIDASE 25-RELATED"/>
    <property type="match status" value="1"/>
</dbReference>
<dbReference type="PROSITE" id="PS00436">
    <property type="entry name" value="PEROXIDASE_2"/>
    <property type="match status" value="1"/>
</dbReference>
<evidence type="ECO:0000256" key="1">
    <source>
        <dbReference type="ARBA" id="ARBA00000189"/>
    </source>
</evidence>
<dbReference type="AlphaFoldDB" id="A0A9Q1K1E7"/>
<feature type="binding site" evidence="18">
    <location>
        <position position="73"/>
    </location>
    <ligand>
        <name>Ca(2+)</name>
        <dbReference type="ChEBI" id="CHEBI:29108"/>
        <label>1</label>
    </ligand>
</feature>
<keyword evidence="15 21" id="KW-0376">Hydrogen peroxide</keyword>
<evidence type="ECO:0000256" key="7">
    <source>
        <dbReference type="ARBA" id="ARBA00022617"/>
    </source>
</evidence>
<protein>
    <recommendedName>
        <fullName evidence="4 21">Peroxidase</fullName>
        <ecNumber evidence="4 21">1.11.1.7</ecNumber>
    </recommendedName>
</protein>
<feature type="binding site" evidence="17">
    <location>
        <position position="162"/>
    </location>
    <ligand>
        <name>substrate</name>
    </ligand>
</feature>
<sequence length="326" mass="35917">MSAQKILLVFPMLAMVLVMANAQGLKLGYYQYTCPDAEKIVQRVTEQYIKHVPNFAAGLLRMNFHDCIVRGCDASVLIKPTAANNQTEKTAIPNVTLRGFEIIDAIKRELEKKCSGIVSCADILALAARDAVQTINGPWWEVPTGRRDGRISLASDASANIPSPFSNITTLKQNFAAVGLTAKDLVVLSGAHTIGVGHCFIILNRLYNFTGKGDTDPALSPSYAAWLKTKCKPNPNDRQTFVFMDRITPKLFDEKYYTMVTQHRGLFESDATLLNDPVTKSYLELQVKTQGSTFAKDFAESMVKMIQIGVLTGTKGEIRKDCGIVN</sequence>
<evidence type="ECO:0000256" key="5">
    <source>
        <dbReference type="ARBA" id="ARBA00022525"/>
    </source>
</evidence>
<dbReference type="GO" id="GO:0042744">
    <property type="term" value="P:hydrogen peroxide catabolic process"/>
    <property type="evidence" value="ECO:0007669"/>
    <property type="project" value="UniProtKB-KW"/>
</dbReference>
<comment type="similarity">
    <text evidence="3">Belongs to the peroxidase family. Ascorbate peroxidase subfamily.</text>
</comment>
<keyword evidence="13 20" id="KW-1015">Disulfide bond</keyword>
<keyword evidence="24" id="KW-1185">Reference proteome</keyword>
<dbReference type="InterPro" id="IPR000823">
    <property type="entry name" value="Peroxidase_pln"/>
</dbReference>
<evidence type="ECO:0000256" key="9">
    <source>
        <dbReference type="ARBA" id="ARBA00022729"/>
    </source>
</evidence>
<evidence type="ECO:0000256" key="3">
    <source>
        <dbReference type="ARBA" id="ARBA00006873"/>
    </source>
</evidence>
<dbReference type="GO" id="GO:0046872">
    <property type="term" value="F:metal ion binding"/>
    <property type="evidence" value="ECO:0007669"/>
    <property type="project" value="UniProtKB-UniRule"/>
</dbReference>
<comment type="cofactor">
    <cofactor evidence="18 21">
        <name>Ca(2+)</name>
        <dbReference type="ChEBI" id="CHEBI:29108"/>
    </cofactor>
    <text evidence="18 21">Binds 2 calcium ions per subunit.</text>
</comment>
<comment type="similarity">
    <text evidence="21">Belongs to the peroxidase family. Classical plant (class III) peroxidase subfamily.</text>
</comment>
<dbReference type="OrthoDB" id="2113341at2759"/>
<comment type="catalytic activity">
    <reaction evidence="1 21">
        <text>2 a phenolic donor + H2O2 = 2 a phenolic radical donor + 2 H2O</text>
        <dbReference type="Rhea" id="RHEA:56136"/>
        <dbReference type="ChEBI" id="CHEBI:15377"/>
        <dbReference type="ChEBI" id="CHEBI:16240"/>
        <dbReference type="ChEBI" id="CHEBI:139520"/>
        <dbReference type="ChEBI" id="CHEBI:139521"/>
        <dbReference type="EC" id="1.11.1.7"/>
    </reaction>
</comment>
<comment type="caution">
    <text evidence="23">The sequence shown here is derived from an EMBL/GenBank/DDBJ whole genome shotgun (WGS) entry which is preliminary data.</text>
</comment>
<feature type="binding site" evidence="18">
    <location>
        <position position="71"/>
    </location>
    <ligand>
        <name>Ca(2+)</name>
        <dbReference type="ChEBI" id="CHEBI:29108"/>
        <label>1</label>
    </ligand>
</feature>
<feature type="binding site" evidence="18">
    <location>
        <position position="253"/>
    </location>
    <ligand>
        <name>Ca(2+)</name>
        <dbReference type="ChEBI" id="CHEBI:29108"/>
        <label>2</label>
    </ligand>
</feature>
<name>A0A9Q1K1E7_9CARY</name>
<dbReference type="GO" id="GO:0005576">
    <property type="term" value="C:extracellular region"/>
    <property type="evidence" value="ECO:0007669"/>
    <property type="project" value="UniProtKB-SubCell"/>
</dbReference>
<evidence type="ECO:0000256" key="18">
    <source>
        <dbReference type="PIRSR" id="PIRSR600823-3"/>
    </source>
</evidence>
<dbReference type="InterPro" id="IPR010255">
    <property type="entry name" value="Haem_peroxidase_sf"/>
</dbReference>
<dbReference type="PRINTS" id="PR00458">
    <property type="entry name" value="PEROXIDASE"/>
</dbReference>
<keyword evidence="14" id="KW-0325">Glycoprotein</keyword>
<dbReference type="SUPFAM" id="SSF48113">
    <property type="entry name" value="Heme-dependent peroxidases"/>
    <property type="match status" value="1"/>
</dbReference>
<feature type="active site" description="Proton acceptor" evidence="16">
    <location>
        <position position="65"/>
    </location>
</feature>
<feature type="binding site" evidence="18">
    <location>
        <position position="88"/>
    </location>
    <ligand>
        <name>Ca(2+)</name>
        <dbReference type="ChEBI" id="CHEBI:29108"/>
        <label>1</label>
    </ligand>
</feature>
<dbReference type="InterPro" id="IPR033905">
    <property type="entry name" value="Secretory_peroxidase"/>
</dbReference>
<reference evidence="23" key="1">
    <citation type="submission" date="2022-04" db="EMBL/GenBank/DDBJ databases">
        <title>Carnegiea gigantea Genome sequencing and assembly v2.</title>
        <authorList>
            <person name="Copetti D."/>
            <person name="Sanderson M.J."/>
            <person name="Burquez A."/>
            <person name="Wojciechowski M.F."/>
        </authorList>
    </citation>
    <scope>NUCLEOTIDE SEQUENCE</scope>
    <source>
        <strain evidence="23">SGP5-SGP5p</strain>
        <tissue evidence="23">Aerial part</tissue>
    </source>
</reference>
<comment type="cofactor">
    <cofactor evidence="18 21">
        <name>heme b</name>
        <dbReference type="ChEBI" id="CHEBI:60344"/>
    </cofactor>
    <text evidence="18 21">Binds 1 heme b (iron(II)-protoporphyrin IX) group per subunit.</text>
</comment>
<evidence type="ECO:0000256" key="13">
    <source>
        <dbReference type="ARBA" id="ARBA00023157"/>
    </source>
</evidence>
<dbReference type="GO" id="GO:0020037">
    <property type="term" value="F:heme binding"/>
    <property type="evidence" value="ECO:0007669"/>
    <property type="project" value="UniProtKB-UniRule"/>
</dbReference>
<feature type="binding site" evidence="18">
    <location>
        <position position="75"/>
    </location>
    <ligand>
        <name>Ca(2+)</name>
        <dbReference type="ChEBI" id="CHEBI:29108"/>
        <label>1</label>
    </ligand>
</feature>
<proteinExistence type="inferred from homology"/>
<evidence type="ECO:0000256" key="12">
    <source>
        <dbReference type="ARBA" id="ARBA00023004"/>
    </source>
</evidence>
<evidence type="ECO:0000256" key="21">
    <source>
        <dbReference type="RuleBase" id="RU362060"/>
    </source>
</evidence>
<evidence type="ECO:0000256" key="8">
    <source>
        <dbReference type="ARBA" id="ARBA00022723"/>
    </source>
</evidence>
<dbReference type="FunFam" id="1.10.420.10:FF:000008">
    <property type="entry name" value="Peroxidase"/>
    <property type="match status" value="1"/>
</dbReference>
<dbReference type="FunFam" id="1.10.520.10:FF:000001">
    <property type="entry name" value="Peroxidase"/>
    <property type="match status" value="1"/>
</dbReference>
<accession>A0A9Q1K1E7</accession>
<dbReference type="GO" id="GO:0006979">
    <property type="term" value="P:response to oxidative stress"/>
    <property type="evidence" value="ECO:0007669"/>
    <property type="project" value="UniProtKB-UniRule"/>
</dbReference>
<keyword evidence="7 21" id="KW-0349">Heme</keyword>
<dbReference type="CDD" id="cd00693">
    <property type="entry name" value="secretory_peroxidase"/>
    <property type="match status" value="1"/>
</dbReference>
<dbReference type="Gene3D" id="1.10.420.10">
    <property type="entry name" value="Peroxidase, domain 2"/>
    <property type="match status" value="1"/>
</dbReference>
<dbReference type="PROSITE" id="PS00435">
    <property type="entry name" value="PEROXIDASE_1"/>
    <property type="match status" value="1"/>
</dbReference>
<dbReference type="EC" id="1.11.1.7" evidence="4 21"/>
<dbReference type="Proteomes" id="UP001153076">
    <property type="component" value="Unassembled WGS sequence"/>
</dbReference>
<comment type="subcellular location">
    <subcellularLocation>
        <location evidence="21">Secreted</location>
    </subcellularLocation>
</comment>
<keyword evidence="6 21" id="KW-0575">Peroxidase</keyword>
<evidence type="ECO:0000259" key="22">
    <source>
        <dbReference type="PROSITE" id="PS50873"/>
    </source>
</evidence>
<evidence type="ECO:0000256" key="4">
    <source>
        <dbReference type="ARBA" id="ARBA00012313"/>
    </source>
</evidence>
<feature type="binding site" evidence="18">
    <location>
        <position position="193"/>
    </location>
    <ligand>
        <name>Ca(2+)</name>
        <dbReference type="ChEBI" id="CHEBI:29108"/>
        <label>2</label>
    </ligand>
</feature>
<evidence type="ECO:0000256" key="15">
    <source>
        <dbReference type="ARBA" id="ARBA00023324"/>
    </source>
</evidence>
<evidence type="ECO:0000256" key="10">
    <source>
        <dbReference type="ARBA" id="ARBA00022837"/>
    </source>
</evidence>
<evidence type="ECO:0000313" key="24">
    <source>
        <dbReference type="Proteomes" id="UP001153076"/>
    </source>
</evidence>
<evidence type="ECO:0000256" key="19">
    <source>
        <dbReference type="PIRSR" id="PIRSR600823-4"/>
    </source>
</evidence>
<feature type="binding site" evidence="18">
    <location>
        <position position="66"/>
    </location>
    <ligand>
        <name>Ca(2+)</name>
        <dbReference type="ChEBI" id="CHEBI:29108"/>
        <label>1</label>
    </ligand>
</feature>
<feature type="binding site" description="axial binding residue" evidence="18">
    <location>
        <position position="192"/>
    </location>
    <ligand>
        <name>heme b</name>
        <dbReference type="ChEBI" id="CHEBI:60344"/>
    </ligand>
    <ligandPart>
        <name>Fe</name>
        <dbReference type="ChEBI" id="CHEBI:18248"/>
    </ligandPart>
</feature>
<evidence type="ECO:0000256" key="2">
    <source>
        <dbReference type="ARBA" id="ARBA00002322"/>
    </source>
</evidence>
<organism evidence="23 24">
    <name type="scientific">Carnegiea gigantea</name>
    <dbReference type="NCBI Taxonomy" id="171969"/>
    <lineage>
        <taxon>Eukaryota</taxon>
        <taxon>Viridiplantae</taxon>
        <taxon>Streptophyta</taxon>
        <taxon>Embryophyta</taxon>
        <taxon>Tracheophyta</taxon>
        <taxon>Spermatophyta</taxon>
        <taxon>Magnoliopsida</taxon>
        <taxon>eudicotyledons</taxon>
        <taxon>Gunneridae</taxon>
        <taxon>Pentapetalae</taxon>
        <taxon>Caryophyllales</taxon>
        <taxon>Cactineae</taxon>
        <taxon>Cactaceae</taxon>
        <taxon>Cactoideae</taxon>
        <taxon>Echinocereeae</taxon>
        <taxon>Carnegiea</taxon>
    </lineage>
</organism>
<feature type="disulfide bond" evidence="20">
    <location>
        <begin position="199"/>
        <end position="231"/>
    </location>
</feature>
<comment type="function">
    <text evidence="2">Removal of H(2)O(2), oxidation of toxic reductants, biosynthesis and degradation of lignin, suberization, auxin catabolism, response to environmental stresses such as wounding, pathogen attack and oxidative stress. These functions might be dependent on each isozyme/isoform in each plant tissue.</text>
</comment>
<dbReference type="InterPro" id="IPR019793">
    <property type="entry name" value="Peroxidases_heam-ligand_BS"/>
</dbReference>
<evidence type="ECO:0000256" key="6">
    <source>
        <dbReference type="ARBA" id="ARBA00022559"/>
    </source>
</evidence>
<dbReference type="Gene3D" id="1.10.520.10">
    <property type="match status" value="1"/>
</dbReference>
<dbReference type="PROSITE" id="PS50873">
    <property type="entry name" value="PEROXIDASE_4"/>
    <property type="match status" value="1"/>
</dbReference>
<dbReference type="Pfam" id="PF00141">
    <property type="entry name" value="peroxidase"/>
    <property type="match status" value="1"/>
</dbReference>
<keyword evidence="12 18" id="KW-0408">Iron</keyword>
<feature type="binding site" evidence="18">
    <location>
        <position position="248"/>
    </location>
    <ligand>
        <name>Ca(2+)</name>
        <dbReference type="ChEBI" id="CHEBI:29108"/>
        <label>2</label>
    </ligand>
</feature>
<evidence type="ECO:0000256" key="16">
    <source>
        <dbReference type="PIRSR" id="PIRSR600823-1"/>
    </source>
</evidence>
<feature type="binding site" evidence="18">
    <location>
        <position position="245"/>
    </location>
    <ligand>
        <name>Ca(2+)</name>
        <dbReference type="ChEBI" id="CHEBI:29108"/>
        <label>2</label>
    </ligand>
</feature>
<evidence type="ECO:0000256" key="17">
    <source>
        <dbReference type="PIRSR" id="PIRSR600823-2"/>
    </source>
</evidence>
<feature type="disulfide bond" evidence="20">
    <location>
        <begin position="34"/>
        <end position="114"/>
    </location>
</feature>
<feature type="disulfide bond" evidence="20">
    <location>
        <begin position="67"/>
        <end position="72"/>
    </location>
</feature>
<dbReference type="GO" id="GO:0140825">
    <property type="term" value="F:lactoperoxidase activity"/>
    <property type="evidence" value="ECO:0007669"/>
    <property type="project" value="UniProtKB-EC"/>
</dbReference>
<keyword evidence="8 18" id="KW-0479">Metal-binding</keyword>
<keyword evidence="5 21" id="KW-0964">Secreted</keyword>
<gene>
    <name evidence="23" type="ORF">Cgig2_024748</name>
</gene>
<feature type="domain" description="Plant heme peroxidase family profile" evidence="22">
    <location>
        <begin position="24"/>
        <end position="326"/>
    </location>
</feature>
<keyword evidence="11 21" id="KW-0560">Oxidoreductase</keyword>